<reference evidence="1" key="2">
    <citation type="submission" date="2023-06" db="EMBL/GenBank/DDBJ databases">
        <authorList>
            <person name="Ma L."/>
            <person name="Liu K.-W."/>
            <person name="Li Z."/>
            <person name="Hsiao Y.-Y."/>
            <person name="Qi Y."/>
            <person name="Fu T."/>
            <person name="Tang G."/>
            <person name="Zhang D."/>
            <person name="Sun W.-H."/>
            <person name="Liu D.-K."/>
            <person name="Li Y."/>
            <person name="Chen G.-Z."/>
            <person name="Liu X.-D."/>
            <person name="Liao X.-Y."/>
            <person name="Jiang Y.-T."/>
            <person name="Yu X."/>
            <person name="Hao Y."/>
            <person name="Huang J."/>
            <person name="Zhao X.-W."/>
            <person name="Ke S."/>
            <person name="Chen Y.-Y."/>
            <person name="Wu W.-L."/>
            <person name="Hsu J.-L."/>
            <person name="Lin Y.-F."/>
            <person name="Huang M.-D."/>
            <person name="Li C.-Y."/>
            <person name="Huang L."/>
            <person name="Wang Z.-W."/>
            <person name="Zhao X."/>
            <person name="Zhong W.-Y."/>
            <person name="Peng D.-H."/>
            <person name="Ahmad S."/>
            <person name="Lan S."/>
            <person name="Zhang J.-S."/>
            <person name="Tsai W.-C."/>
            <person name="Van De Peer Y."/>
            <person name="Liu Z.-J."/>
        </authorList>
    </citation>
    <scope>NUCLEOTIDE SEQUENCE</scope>
    <source>
        <strain evidence="1">SCP</strain>
        <tissue evidence="1">Leaves</tissue>
    </source>
</reference>
<evidence type="ECO:0000313" key="2">
    <source>
        <dbReference type="Proteomes" id="UP001179952"/>
    </source>
</evidence>
<proteinExistence type="predicted"/>
<dbReference type="AlphaFoldDB" id="A0AAV9B9X7"/>
<accession>A0AAV9B9X7</accession>
<protein>
    <submittedName>
        <fullName evidence="1">Uncharacterized protein</fullName>
    </submittedName>
</protein>
<reference evidence="1" key="1">
    <citation type="journal article" date="2023" name="Nat. Commun.">
        <title>Diploid and tetraploid genomes of Acorus and the evolution of monocots.</title>
        <authorList>
            <person name="Ma L."/>
            <person name="Liu K.W."/>
            <person name="Li Z."/>
            <person name="Hsiao Y.Y."/>
            <person name="Qi Y."/>
            <person name="Fu T."/>
            <person name="Tang G.D."/>
            <person name="Zhang D."/>
            <person name="Sun W.H."/>
            <person name="Liu D.K."/>
            <person name="Li Y."/>
            <person name="Chen G.Z."/>
            <person name="Liu X.D."/>
            <person name="Liao X.Y."/>
            <person name="Jiang Y.T."/>
            <person name="Yu X."/>
            <person name="Hao Y."/>
            <person name="Huang J."/>
            <person name="Zhao X.W."/>
            <person name="Ke S."/>
            <person name="Chen Y.Y."/>
            <person name="Wu W.L."/>
            <person name="Hsu J.L."/>
            <person name="Lin Y.F."/>
            <person name="Huang M.D."/>
            <person name="Li C.Y."/>
            <person name="Huang L."/>
            <person name="Wang Z.W."/>
            <person name="Zhao X."/>
            <person name="Zhong W.Y."/>
            <person name="Peng D.H."/>
            <person name="Ahmad S."/>
            <person name="Lan S."/>
            <person name="Zhang J.S."/>
            <person name="Tsai W.C."/>
            <person name="Van de Peer Y."/>
            <person name="Liu Z.J."/>
        </authorList>
    </citation>
    <scope>NUCLEOTIDE SEQUENCE</scope>
    <source>
        <strain evidence="1">SCP</strain>
    </source>
</reference>
<keyword evidence="2" id="KW-1185">Reference proteome</keyword>
<dbReference type="EMBL" id="JAUJYN010000004">
    <property type="protein sequence ID" value="KAK1273479.1"/>
    <property type="molecule type" value="Genomic_DNA"/>
</dbReference>
<name>A0AAV9B9X7_ACOGR</name>
<organism evidence="1 2">
    <name type="scientific">Acorus gramineus</name>
    <name type="common">Dwarf sweet flag</name>
    <dbReference type="NCBI Taxonomy" id="55184"/>
    <lineage>
        <taxon>Eukaryota</taxon>
        <taxon>Viridiplantae</taxon>
        <taxon>Streptophyta</taxon>
        <taxon>Embryophyta</taxon>
        <taxon>Tracheophyta</taxon>
        <taxon>Spermatophyta</taxon>
        <taxon>Magnoliopsida</taxon>
        <taxon>Liliopsida</taxon>
        <taxon>Acoraceae</taxon>
        <taxon>Acorus</taxon>
    </lineage>
</organism>
<dbReference type="Proteomes" id="UP001179952">
    <property type="component" value="Unassembled WGS sequence"/>
</dbReference>
<gene>
    <name evidence="1" type="ORF">QJS04_geneDACA022312</name>
</gene>
<evidence type="ECO:0000313" key="1">
    <source>
        <dbReference type="EMBL" id="KAK1273479.1"/>
    </source>
</evidence>
<comment type="caution">
    <text evidence="1">The sequence shown here is derived from an EMBL/GenBank/DDBJ whole genome shotgun (WGS) entry which is preliminary data.</text>
</comment>
<sequence length="66" mass="7821">MGFMNMDRWRRKLMVWHAKITVEIDCQTEVKNDHVIAETWLTSSCDTSIFALRRVVLAYGLKGYWV</sequence>